<feature type="region of interest" description="Disordered" evidence="1">
    <location>
        <begin position="145"/>
        <end position="184"/>
    </location>
</feature>
<gene>
    <name evidence="2" type="ORF">NCTC13350_03241</name>
</gene>
<evidence type="ECO:0000313" key="2">
    <source>
        <dbReference type="EMBL" id="SUB02289.1"/>
    </source>
</evidence>
<dbReference type="EMBL" id="UGSK01000001">
    <property type="protein sequence ID" value="SUB02289.1"/>
    <property type="molecule type" value="Genomic_DNA"/>
</dbReference>
<reference evidence="2 3" key="1">
    <citation type="submission" date="2018-06" db="EMBL/GenBank/DDBJ databases">
        <authorList>
            <consortium name="Pathogen Informatics"/>
            <person name="Doyle S."/>
        </authorList>
    </citation>
    <scope>NUCLEOTIDE SEQUENCE [LARGE SCALE GENOMIC DNA]</scope>
    <source>
        <strain evidence="2 3">NCTC13350</strain>
    </source>
</reference>
<dbReference type="AlphaFoldDB" id="A0A378ZZI0"/>
<dbReference type="RefSeq" id="WP_019966581.1">
    <property type="nucleotide sequence ID" value="NZ_UGSK01000001.1"/>
</dbReference>
<evidence type="ECO:0000313" key="3">
    <source>
        <dbReference type="Proteomes" id="UP000255000"/>
    </source>
</evidence>
<sequence length="184" mass="21016">MEYYVGLDVSLKSTHICVMDQERQVVWRGSADTQRSMIAERLKRWQGDLAKLGFEAGQTAGSQACTHGGCSQIGSPAAWALEEGGSFPRRAWWQSFIEIEIVKFVRKQTLSVHEVKRPDRDGRMRDSWMRAKVKTPFDTLHRPLDVKRKAPDSGDGLGQTAHRREPWDAFNLRPEWTGKCEQKS</sequence>
<organism evidence="2 3">
    <name type="scientific">Pannonibacter phragmitetus</name>
    <dbReference type="NCBI Taxonomy" id="121719"/>
    <lineage>
        <taxon>Bacteria</taxon>
        <taxon>Pseudomonadati</taxon>
        <taxon>Pseudomonadota</taxon>
        <taxon>Alphaproteobacteria</taxon>
        <taxon>Hyphomicrobiales</taxon>
        <taxon>Stappiaceae</taxon>
        <taxon>Pannonibacter</taxon>
    </lineage>
</organism>
<name>A0A378ZZI0_9HYPH</name>
<proteinExistence type="predicted"/>
<evidence type="ECO:0000256" key="1">
    <source>
        <dbReference type="SAM" id="MobiDB-lite"/>
    </source>
</evidence>
<protein>
    <submittedName>
        <fullName evidence="2">Uncharacterized protein</fullName>
    </submittedName>
</protein>
<accession>A0A378ZZI0</accession>
<dbReference type="Proteomes" id="UP000255000">
    <property type="component" value="Unassembled WGS sequence"/>
</dbReference>